<organism evidence="5 6">
    <name type="scientific">Nocardioides vastitatis</name>
    <dbReference type="NCBI Taxonomy" id="2568655"/>
    <lineage>
        <taxon>Bacteria</taxon>
        <taxon>Bacillati</taxon>
        <taxon>Actinomycetota</taxon>
        <taxon>Actinomycetes</taxon>
        <taxon>Propionibacteriales</taxon>
        <taxon>Nocardioidaceae</taxon>
        <taxon>Nocardioides</taxon>
    </lineage>
</organism>
<keyword evidence="1 5" id="KW-0808">Transferase</keyword>
<evidence type="ECO:0000313" key="5">
    <source>
        <dbReference type="EMBL" id="MFC5728452.1"/>
    </source>
</evidence>
<feature type="domain" description="N-acetyltransferase" evidence="4">
    <location>
        <begin position="11"/>
        <end position="155"/>
    </location>
</feature>
<proteinExistence type="predicted"/>
<protein>
    <submittedName>
        <fullName evidence="5">GNAT family N-acetyltransferase</fullName>
        <ecNumber evidence="5">2.3.-.-</ecNumber>
    </submittedName>
</protein>
<evidence type="ECO:0000259" key="4">
    <source>
        <dbReference type="PROSITE" id="PS51186"/>
    </source>
</evidence>
<reference evidence="6" key="1">
    <citation type="journal article" date="2019" name="Int. J. Syst. Evol. Microbiol.">
        <title>The Global Catalogue of Microorganisms (GCM) 10K type strain sequencing project: providing services to taxonomists for standard genome sequencing and annotation.</title>
        <authorList>
            <consortium name="The Broad Institute Genomics Platform"/>
            <consortium name="The Broad Institute Genome Sequencing Center for Infectious Disease"/>
            <person name="Wu L."/>
            <person name="Ma J."/>
        </authorList>
    </citation>
    <scope>NUCLEOTIDE SEQUENCE [LARGE SCALE GENOMIC DNA]</scope>
    <source>
        <strain evidence="6">YIM 94188</strain>
    </source>
</reference>
<sequence>MTDPTDGPIGLLLRPGMPEDAAAVADVHLAARAGAPMPPSVHTEPEVRAWLADRIGADEVWVAEVDGAVVGYARFTETWLDDLYVDPGHLREGIGTALLELVKSLRPRGFQLWVFESNEPARAFYAAHGLLEREHTDGSENPEREPDIRMEWPGV</sequence>
<evidence type="ECO:0000256" key="1">
    <source>
        <dbReference type="ARBA" id="ARBA00022679"/>
    </source>
</evidence>
<dbReference type="EC" id="2.3.-.-" evidence="5"/>
<dbReference type="PANTHER" id="PTHR43877">
    <property type="entry name" value="AMINOALKYLPHOSPHONATE N-ACETYLTRANSFERASE-RELATED-RELATED"/>
    <property type="match status" value="1"/>
</dbReference>
<dbReference type="EMBL" id="JBHSNS010000001">
    <property type="protein sequence ID" value="MFC5728452.1"/>
    <property type="molecule type" value="Genomic_DNA"/>
</dbReference>
<dbReference type="GO" id="GO:0016746">
    <property type="term" value="F:acyltransferase activity"/>
    <property type="evidence" value="ECO:0007669"/>
    <property type="project" value="UniProtKB-KW"/>
</dbReference>
<name>A0ABW0ZEG5_9ACTN</name>
<dbReference type="Proteomes" id="UP001596072">
    <property type="component" value="Unassembled WGS sequence"/>
</dbReference>
<dbReference type="InterPro" id="IPR050832">
    <property type="entry name" value="Bact_Acetyltransf"/>
</dbReference>
<dbReference type="RefSeq" id="WP_206056337.1">
    <property type="nucleotide sequence ID" value="NZ_JBHSNS010000001.1"/>
</dbReference>
<dbReference type="Gene3D" id="3.40.630.30">
    <property type="match status" value="1"/>
</dbReference>
<dbReference type="CDD" id="cd04301">
    <property type="entry name" value="NAT_SF"/>
    <property type="match status" value="1"/>
</dbReference>
<accession>A0ABW0ZEG5</accession>
<keyword evidence="6" id="KW-1185">Reference proteome</keyword>
<dbReference type="SUPFAM" id="SSF55729">
    <property type="entry name" value="Acyl-CoA N-acyltransferases (Nat)"/>
    <property type="match status" value="1"/>
</dbReference>
<evidence type="ECO:0000313" key="6">
    <source>
        <dbReference type="Proteomes" id="UP001596072"/>
    </source>
</evidence>
<evidence type="ECO:0000256" key="2">
    <source>
        <dbReference type="ARBA" id="ARBA00023315"/>
    </source>
</evidence>
<dbReference type="Pfam" id="PF00583">
    <property type="entry name" value="Acetyltransf_1"/>
    <property type="match status" value="1"/>
</dbReference>
<dbReference type="InterPro" id="IPR000182">
    <property type="entry name" value="GNAT_dom"/>
</dbReference>
<dbReference type="PROSITE" id="PS51186">
    <property type="entry name" value="GNAT"/>
    <property type="match status" value="1"/>
</dbReference>
<feature type="region of interest" description="Disordered" evidence="3">
    <location>
        <begin position="134"/>
        <end position="155"/>
    </location>
</feature>
<comment type="caution">
    <text evidence="5">The sequence shown here is derived from an EMBL/GenBank/DDBJ whole genome shotgun (WGS) entry which is preliminary data.</text>
</comment>
<keyword evidence="2 5" id="KW-0012">Acyltransferase</keyword>
<gene>
    <name evidence="5" type="ORF">ACFPQB_05945</name>
</gene>
<dbReference type="InterPro" id="IPR016181">
    <property type="entry name" value="Acyl_CoA_acyltransferase"/>
</dbReference>
<evidence type="ECO:0000256" key="3">
    <source>
        <dbReference type="SAM" id="MobiDB-lite"/>
    </source>
</evidence>